<gene>
    <name evidence="1" type="ORF">S06H3_02568</name>
</gene>
<dbReference type="EMBL" id="BARV01000764">
    <property type="protein sequence ID" value="GAI01901.1"/>
    <property type="molecule type" value="Genomic_DNA"/>
</dbReference>
<protein>
    <submittedName>
        <fullName evidence="1">Uncharacterized protein</fullName>
    </submittedName>
</protein>
<dbReference type="AlphaFoldDB" id="X1L7P6"/>
<accession>X1L7P6</accession>
<reference evidence="1" key="1">
    <citation type="journal article" date="2014" name="Front. Microbiol.">
        <title>High frequency of phylogenetically diverse reductive dehalogenase-homologous genes in deep subseafloor sedimentary metagenomes.</title>
        <authorList>
            <person name="Kawai M."/>
            <person name="Futagami T."/>
            <person name="Toyoda A."/>
            <person name="Takaki Y."/>
            <person name="Nishi S."/>
            <person name="Hori S."/>
            <person name="Arai W."/>
            <person name="Tsubouchi T."/>
            <person name="Morono Y."/>
            <person name="Uchiyama I."/>
            <person name="Ito T."/>
            <person name="Fujiyama A."/>
            <person name="Inagaki F."/>
            <person name="Takami H."/>
        </authorList>
    </citation>
    <scope>NUCLEOTIDE SEQUENCE</scope>
    <source>
        <strain evidence="1">Expedition CK06-06</strain>
    </source>
</reference>
<name>X1L7P6_9ZZZZ</name>
<sequence>MTSPEIKEKITPMLAPFINKVKAIGYVAYLGMGRTIPITVAKGIAKSKFFPNKLVIIWSGM</sequence>
<evidence type="ECO:0000313" key="1">
    <source>
        <dbReference type="EMBL" id="GAI01901.1"/>
    </source>
</evidence>
<organism evidence="1">
    <name type="scientific">marine sediment metagenome</name>
    <dbReference type="NCBI Taxonomy" id="412755"/>
    <lineage>
        <taxon>unclassified sequences</taxon>
        <taxon>metagenomes</taxon>
        <taxon>ecological metagenomes</taxon>
    </lineage>
</organism>
<proteinExistence type="predicted"/>
<comment type="caution">
    <text evidence="1">The sequence shown here is derived from an EMBL/GenBank/DDBJ whole genome shotgun (WGS) entry which is preliminary data.</text>
</comment>